<protein>
    <recommendedName>
        <fullName evidence="4">ABC-2 type transport system permease protein</fullName>
    </recommendedName>
</protein>
<evidence type="ECO:0000313" key="3">
    <source>
        <dbReference type="Proteomes" id="UP001597182"/>
    </source>
</evidence>
<feature type="transmembrane region" description="Helical" evidence="1">
    <location>
        <begin position="224"/>
        <end position="245"/>
    </location>
</feature>
<proteinExistence type="predicted"/>
<feature type="transmembrane region" description="Helical" evidence="1">
    <location>
        <begin position="93"/>
        <end position="117"/>
    </location>
</feature>
<name>A0ABW3VFS9_9PSEU</name>
<dbReference type="RefSeq" id="WP_346091819.1">
    <property type="nucleotide sequence ID" value="NZ_BAABKS010000040.1"/>
</dbReference>
<feature type="transmembrane region" description="Helical" evidence="1">
    <location>
        <begin position="18"/>
        <end position="39"/>
    </location>
</feature>
<evidence type="ECO:0000313" key="2">
    <source>
        <dbReference type="EMBL" id="MFD1233210.1"/>
    </source>
</evidence>
<dbReference type="Proteomes" id="UP001597182">
    <property type="component" value="Unassembled WGS sequence"/>
</dbReference>
<feature type="transmembrane region" description="Helical" evidence="1">
    <location>
        <begin position="51"/>
        <end position="72"/>
    </location>
</feature>
<evidence type="ECO:0008006" key="4">
    <source>
        <dbReference type="Google" id="ProtNLM"/>
    </source>
</evidence>
<accession>A0ABW3VFS9</accession>
<reference evidence="3" key="1">
    <citation type="journal article" date="2019" name="Int. J. Syst. Evol. Microbiol.">
        <title>The Global Catalogue of Microorganisms (GCM) 10K type strain sequencing project: providing services to taxonomists for standard genome sequencing and annotation.</title>
        <authorList>
            <consortium name="The Broad Institute Genomics Platform"/>
            <consortium name="The Broad Institute Genome Sequencing Center for Infectious Disease"/>
            <person name="Wu L."/>
            <person name="Ma J."/>
        </authorList>
    </citation>
    <scope>NUCLEOTIDE SEQUENCE [LARGE SCALE GENOMIC DNA]</scope>
    <source>
        <strain evidence="3">CCUG 49018</strain>
    </source>
</reference>
<keyword evidence="1" id="KW-0812">Transmembrane</keyword>
<keyword evidence="1" id="KW-1133">Transmembrane helix</keyword>
<sequence>MSAVTAERVKLMSTRSPWWTSAVAVVIVIGLTAIVVATWSPADGPVPFAVAGYFATFGMVVVMVMAAVAVTSEYRFGTIRTTFQAVPRRTPALLAKAAVVVPVAGVVGLVAGFGAWGAAWLISPTAMSLSTGAEWRIVAGTGLVWAIAAVVALAVGILVRQTAGAVTILLVWALLLENLVGLIPRVGADIQGWLPFVNATNFLTGGGGEAGATPSMSAMAFGPWGSLAWFAGIAVVLMVIALVVANRRDA</sequence>
<keyword evidence="1" id="KW-0472">Membrane</keyword>
<keyword evidence="3" id="KW-1185">Reference proteome</keyword>
<dbReference type="EMBL" id="JBHTMB010000054">
    <property type="protein sequence ID" value="MFD1233210.1"/>
    <property type="molecule type" value="Genomic_DNA"/>
</dbReference>
<organism evidence="2 3">
    <name type="scientific">Pseudonocardia benzenivorans</name>
    <dbReference type="NCBI Taxonomy" id="228005"/>
    <lineage>
        <taxon>Bacteria</taxon>
        <taxon>Bacillati</taxon>
        <taxon>Actinomycetota</taxon>
        <taxon>Actinomycetes</taxon>
        <taxon>Pseudonocardiales</taxon>
        <taxon>Pseudonocardiaceae</taxon>
        <taxon>Pseudonocardia</taxon>
    </lineage>
</organism>
<feature type="transmembrane region" description="Helical" evidence="1">
    <location>
        <begin position="166"/>
        <end position="186"/>
    </location>
</feature>
<gene>
    <name evidence="2" type="ORF">ACFQ34_07945</name>
</gene>
<evidence type="ECO:0000256" key="1">
    <source>
        <dbReference type="SAM" id="Phobius"/>
    </source>
</evidence>
<feature type="transmembrane region" description="Helical" evidence="1">
    <location>
        <begin position="137"/>
        <end position="159"/>
    </location>
</feature>
<comment type="caution">
    <text evidence="2">The sequence shown here is derived from an EMBL/GenBank/DDBJ whole genome shotgun (WGS) entry which is preliminary data.</text>
</comment>